<feature type="region of interest" description="Disordered" evidence="1">
    <location>
        <begin position="1"/>
        <end position="24"/>
    </location>
</feature>
<evidence type="ECO:0000313" key="2">
    <source>
        <dbReference type="EMBL" id="CDW46014.1"/>
    </source>
</evidence>
<feature type="region of interest" description="Disordered" evidence="1">
    <location>
        <begin position="275"/>
        <end position="303"/>
    </location>
</feature>
<organism evidence="2">
    <name type="scientific">Lepeophtheirus salmonis</name>
    <name type="common">Salmon louse</name>
    <name type="synonym">Caligus salmonis</name>
    <dbReference type="NCBI Taxonomy" id="72036"/>
    <lineage>
        <taxon>Eukaryota</taxon>
        <taxon>Metazoa</taxon>
        <taxon>Ecdysozoa</taxon>
        <taxon>Arthropoda</taxon>
        <taxon>Crustacea</taxon>
        <taxon>Multicrustacea</taxon>
        <taxon>Hexanauplia</taxon>
        <taxon>Copepoda</taxon>
        <taxon>Siphonostomatoida</taxon>
        <taxon>Caligidae</taxon>
        <taxon>Lepeophtheirus</taxon>
    </lineage>
</organism>
<dbReference type="AlphaFoldDB" id="A0A0K2V6A8"/>
<feature type="compositionally biased region" description="Low complexity" evidence="1">
    <location>
        <begin position="279"/>
        <end position="291"/>
    </location>
</feature>
<dbReference type="EMBL" id="HACA01028653">
    <property type="protein sequence ID" value="CDW46014.1"/>
    <property type="molecule type" value="Transcribed_RNA"/>
</dbReference>
<proteinExistence type="predicted"/>
<sequence>GGGQGGGQAGEYGGGQAGGYGGGQAGGYGGGQAGGFGVGQQGGGYGGGQGGGQQGVTWTATSGLGSNGKIWTNTYSYSSNSVDKNSRFGQDNKGVQGRFPNGTAWSKSYMNSANAQNQNTYFPGLSGMQQGVFSNGSTYMVVDPRQLGQGNQGVFTVNGSTYLVIDPRQLGPDNKGFIGRFPNGTVWKKTFNMYSANTQKQNVFGPRLPGMQQGVFSNGSSYMMIDPRQLGIHGIDDVNGILNGSIWSSNSSSSNSIDDGTTILGPHNQGTYGYRYQYSSSHSSSPTSSSSNNPYINYNKDSKIKETNRELFRGYYSSKSH</sequence>
<feature type="non-terminal residue" evidence="2">
    <location>
        <position position="321"/>
    </location>
</feature>
<accession>A0A0K2V6A8</accession>
<protein>
    <submittedName>
        <fullName evidence="2">Uncharacterized protein</fullName>
    </submittedName>
</protein>
<reference evidence="2" key="1">
    <citation type="submission" date="2014-05" db="EMBL/GenBank/DDBJ databases">
        <authorList>
            <person name="Chronopoulou M."/>
        </authorList>
    </citation>
    <scope>NUCLEOTIDE SEQUENCE</scope>
    <source>
        <tissue evidence="2">Whole organism</tissue>
    </source>
</reference>
<name>A0A0K2V6A8_LEPSM</name>
<feature type="non-terminal residue" evidence="2">
    <location>
        <position position="1"/>
    </location>
</feature>
<evidence type="ECO:0000256" key="1">
    <source>
        <dbReference type="SAM" id="MobiDB-lite"/>
    </source>
</evidence>